<comment type="pathway">
    <text evidence="1 11">Purine metabolism; IMP biosynthesis via de novo pathway; 5-amino-1-(5-phospho-D-ribosyl)imidazole-4-carboxamide from 5-amino-1-(5-phospho-D-ribosyl)imidazole-4-carboxylate: step 1/2.</text>
</comment>
<comment type="catalytic activity">
    <reaction evidence="10 11">
        <text>5-amino-1-(5-phospho-D-ribosyl)imidazole-4-carboxylate + L-aspartate + ATP = (2S)-2-[5-amino-1-(5-phospho-beta-D-ribosyl)imidazole-4-carboxamido]succinate + ADP + phosphate + 2 H(+)</text>
        <dbReference type="Rhea" id="RHEA:22628"/>
        <dbReference type="ChEBI" id="CHEBI:15378"/>
        <dbReference type="ChEBI" id="CHEBI:29991"/>
        <dbReference type="ChEBI" id="CHEBI:30616"/>
        <dbReference type="ChEBI" id="CHEBI:43474"/>
        <dbReference type="ChEBI" id="CHEBI:58443"/>
        <dbReference type="ChEBI" id="CHEBI:77657"/>
        <dbReference type="ChEBI" id="CHEBI:456216"/>
        <dbReference type="EC" id="6.3.2.6"/>
    </reaction>
</comment>
<dbReference type="PANTHER" id="PTHR43599:SF3">
    <property type="entry name" value="SI:DKEY-6E2.2"/>
    <property type="match status" value="1"/>
</dbReference>
<keyword evidence="7 11" id="KW-0658">Purine biosynthesis</keyword>
<evidence type="ECO:0000256" key="3">
    <source>
        <dbReference type="ARBA" id="ARBA00012217"/>
    </source>
</evidence>
<evidence type="ECO:0000259" key="12">
    <source>
        <dbReference type="Pfam" id="PF01259"/>
    </source>
</evidence>
<dbReference type="SUPFAM" id="SSF56104">
    <property type="entry name" value="SAICAR synthase-like"/>
    <property type="match status" value="1"/>
</dbReference>
<dbReference type="GO" id="GO:0006189">
    <property type="term" value="P:'de novo' IMP biosynthetic process"/>
    <property type="evidence" value="ECO:0007669"/>
    <property type="project" value="UniProtKB-UniRule"/>
</dbReference>
<keyword evidence="14" id="KW-1185">Reference proteome</keyword>
<dbReference type="GO" id="GO:0009236">
    <property type="term" value="P:cobalamin biosynthetic process"/>
    <property type="evidence" value="ECO:0007669"/>
    <property type="project" value="InterPro"/>
</dbReference>
<accession>A0A3D8TKN3</accession>
<dbReference type="EMBL" id="LARY01000004">
    <property type="protein sequence ID" value="RDW99163.1"/>
    <property type="molecule type" value="Genomic_DNA"/>
</dbReference>
<dbReference type="PROSITE" id="PS01058">
    <property type="entry name" value="SAICAR_SYNTHETASE_2"/>
    <property type="match status" value="1"/>
</dbReference>
<feature type="domain" description="SAICAR synthetase/ADE2 N-terminal" evidence="12">
    <location>
        <begin position="5"/>
        <end position="231"/>
    </location>
</feature>
<dbReference type="PROSITE" id="PS01057">
    <property type="entry name" value="SAICAR_SYNTHETASE_1"/>
    <property type="match status" value="1"/>
</dbReference>
<evidence type="ECO:0000256" key="11">
    <source>
        <dbReference type="HAMAP-Rule" id="MF_00137"/>
    </source>
</evidence>
<evidence type="ECO:0000256" key="2">
    <source>
        <dbReference type="ARBA" id="ARBA00010190"/>
    </source>
</evidence>
<gene>
    <name evidence="11" type="primary">purC</name>
    <name evidence="13" type="ORF">UR08_12795</name>
</gene>
<dbReference type="EC" id="6.3.2.6" evidence="3 11"/>
<evidence type="ECO:0000256" key="4">
    <source>
        <dbReference type="ARBA" id="ARBA00016460"/>
    </source>
</evidence>
<dbReference type="InterPro" id="IPR028923">
    <property type="entry name" value="SAICAR_synt/ADE2_N"/>
</dbReference>
<evidence type="ECO:0000313" key="13">
    <source>
        <dbReference type="EMBL" id="RDW99163.1"/>
    </source>
</evidence>
<name>A0A3D8TKN3_9LIST</name>
<protein>
    <recommendedName>
        <fullName evidence="4 11">Phosphoribosylaminoimidazole-succinocarboxamide synthase</fullName>
        <ecNumber evidence="3 11">6.3.2.6</ecNumber>
    </recommendedName>
    <alternativeName>
        <fullName evidence="9 11">SAICAR synthetase</fullName>
    </alternativeName>
</protein>
<evidence type="ECO:0000313" key="14">
    <source>
        <dbReference type="Proteomes" id="UP000257055"/>
    </source>
</evidence>
<sequence length="239" mass="27602">MKDELIYEGKAKKLYKTPEAGVLRVAYKDDATALNGERREIFAGKGRRNNQITSLIFRYLKAHGINSHFIEEISETEQLVQEVEIIPLEVVVRNVLAGSLARRLGRKEGERIENPIVEFYYKDDALNDPFINDDHVLFLEVATNREVEILKQEARRINVALTELFEKAGVILVDFKLEFGRTKDGEILLSDEISPDTCRLWDMETMEKLDKDVFRRNIGNLITVYDEILARLEEVTENV</sequence>
<keyword evidence="5 11" id="KW-0436">Ligase</keyword>
<evidence type="ECO:0000256" key="6">
    <source>
        <dbReference type="ARBA" id="ARBA00022741"/>
    </source>
</evidence>
<evidence type="ECO:0000256" key="5">
    <source>
        <dbReference type="ARBA" id="ARBA00022598"/>
    </source>
</evidence>
<evidence type="ECO:0000256" key="9">
    <source>
        <dbReference type="ARBA" id="ARBA00030409"/>
    </source>
</evidence>
<dbReference type="GO" id="GO:0004639">
    <property type="term" value="F:phosphoribosylaminoimidazolesuccinocarboxamide synthase activity"/>
    <property type="evidence" value="ECO:0007669"/>
    <property type="project" value="UniProtKB-UniRule"/>
</dbReference>
<dbReference type="InterPro" id="IPR001636">
    <property type="entry name" value="SAICAR_synth"/>
</dbReference>
<dbReference type="CDD" id="cd01415">
    <property type="entry name" value="SAICAR_synt_PurC"/>
    <property type="match status" value="1"/>
</dbReference>
<organism evidence="13 14">
    <name type="scientific">Listeria kieliensis</name>
    <dbReference type="NCBI Taxonomy" id="1621700"/>
    <lineage>
        <taxon>Bacteria</taxon>
        <taxon>Bacillati</taxon>
        <taxon>Bacillota</taxon>
        <taxon>Bacilli</taxon>
        <taxon>Bacillales</taxon>
        <taxon>Listeriaceae</taxon>
        <taxon>Listeria</taxon>
    </lineage>
</organism>
<dbReference type="InterPro" id="IPR050089">
    <property type="entry name" value="SAICAR_synthetase"/>
</dbReference>
<dbReference type="PANTHER" id="PTHR43599">
    <property type="entry name" value="MULTIFUNCTIONAL PROTEIN ADE2"/>
    <property type="match status" value="1"/>
</dbReference>
<comment type="caution">
    <text evidence="13">The sequence shown here is derived from an EMBL/GenBank/DDBJ whole genome shotgun (WGS) entry which is preliminary data.</text>
</comment>
<reference evidence="14" key="1">
    <citation type="submission" date="2015-04" db="EMBL/GenBank/DDBJ databases">
        <authorList>
            <person name="Schardt J."/>
            <person name="Mueller-Herbst S."/>
            <person name="Scherer S."/>
            <person name="Huptas C."/>
        </authorList>
    </citation>
    <scope>NUCLEOTIDE SEQUENCE [LARGE SCALE GENOMIC DNA]</scope>
    <source>
        <strain evidence="14">Kiel-L1</strain>
    </source>
</reference>
<dbReference type="Gene3D" id="3.30.470.20">
    <property type="entry name" value="ATP-grasp fold, B domain"/>
    <property type="match status" value="1"/>
</dbReference>
<dbReference type="Proteomes" id="UP000257055">
    <property type="component" value="Unassembled WGS sequence"/>
</dbReference>
<keyword evidence="8 11" id="KW-0067">ATP-binding</keyword>
<dbReference type="InterPro" id="IPR033934">
    <property type="entry name" value="SAICAR_synt_PurC"/>
</dbReference>
<dbReference type="Pfam" id="PF01259">
    <property type="entry name" value="SAICAR_synt"/>
    <property type="match status" value="1"/>
</dbReference>
<proteinExistence type="inferred from homology"/>
<dbReference type="NCBIfam" id="TIGR00081">
    <property type="entry name" value="purC"/>
    <property type="match status" value="1"/>
</dbReference>
<dbReference type="RefSeq" id="WP_115754079.1">
    <property type="nucleotide sequence ID" value="NZ_LARY01000004.1"/>
</dbReference>
<evidence type="ECO:0000256" key="7">
    <source>
        <dbReference type="ARBA" id="ARBA00022755"/>
    </source>
</evidence>
<comment type="similarity">
    <text evidence="2 11">Belongs to the SAICAR synthetase family.</text>
</comment>
<dbReference type="HAMAP" id="MF_00137">
    <property type="entry name" value="SAICAR_synth"/>
    <property type="match status" value="1"/>
</dbReference>
<dbReference type="InterPro" id="IPR018236">
    <property type="entry name" value="SAICAR_synthetase_CS"/>
</dbReference>
<keyword evidence="6 11" id="KW-0547">Nucleotide-binding</keyword>
<dbReference type="AlphaFoldDB" id="A0A3D8TKN3"/>
<dbReference type="Gene3D" id="3.30.200.20">
    <property type="entry name" value="Phosphorylase Kinase, domain 1"/>
    <property type="match status" value="1"/>
</dbReference>
<dbReference type="GO" id="GO:0005524">
    <property type="term" value="F:ATP binding"/>
    <property type="evidence" value="ECO:0007669"/>
    <property type="project" value="UniProtKB-KW"/>
</dbReference>
<evidence type="ECO:0000256" key="10">
    <source>
        <dbReference type="ARBA" id="ARBA00048475"/>
    </source>
</evidence>
<evidence type="ECO:0000256" key="8">
    <source>
        <dbReference type="ARBA" id="ARBA00022840"/>
    </source>
</evidence>
<dbReference type="FunFam" id="3.30.470.20:FF:000006">
    <property type="entry name" value="Phosphoribosylaminoimidazole-succinocarboxamide synthase"/>
    <property type="match status" value="1"/>
</dbReference>
<dbReference type="UniPathway" id="UPA00074">
    <property type="reaction ID" value="UER00131"/>
</dbReference>
<evidence type="ECO:0000256" key="1">
    <source>
        <dbReference type="ARBA" id="ARBA00004672"/>
    </source>
</evidence>